<dbReference type="InterPro" id="IPR050621">
    <property type="entry name" value="Tudor_domain_containing"/>
</dbReference>
<dbReference type="OMA" id="TREMSRY"/>
<evidence type="ECO:0000259" key="2">
    <source>
        <dbReference type="Pfam" id="PF00567"/>
    </source>
</evidence>
<feature type="domain" description="Tudor" evidence="2">
    <location>
        <begin position="113"/>
        <end position="155"/>
    </location>
</feature>
<keyword evidence="4" id="KW-1185">Reference proteome</keyword>
<feature type="non-terminal residue" evidence="3">
    <location>
        <position position="160"/>
    </location>
</feature>
<dbReference type="GO" id="GO:0043186">
    <property type="term" value="C:P granule"/>
    <property type="evidence" value="ECO:0007669"/>
    <property type="project" value="TreeGrafter"/>
</dbReference>
<dbReference type="GO" id="GO:0030719">
    <property type="term" value="P:P granule organization"/>
    <property type="evidence" value="ECO:0007669"/>
    <property type="project" value="TreeGrafter"/>
</dbReference>
<dbReference type="PANTHER" id="PTHR22948:SF18">
    <property type="entry name" value="TUDOR AND KH DOMAIN-CONTAINING PROTEIN"/>
    <property type="match status" value="1"/>
</dbReference>
<feature type="compositionally biased region" description="Basic residues" evidence="1">
    <location>
        <begin position="32"/>
        <end position="42"/>
    </location>
</feature>
<dbReference type="PANTHER" id="PTHR22948">
    <property type="entry name" value="TUDOR DOMAIN CONTAINING PROTEIN"/>
    <property type="match status" value="1"/>
</dbReference>
<gene>
    <name evidence="3" type="ORF">chiPu_0026470</name>
</gene>
<evidence type="ECO:0000256" key="1">
    <source>
        <dbReference type="SAM" id="MobiDB-lite"/>
    </source>
</evidence>
<dbReference type="InterPro" id="IPR002999">
    <property type="entry name" value="Tudor"/>
</dbReference>
<dbReference type="OrthoDB" id="5555409at2759"/>
<evidence type="ECO:0000313" key="3">
    <source>
        <dbReference type="EMBL" id="GCC42616.1"/>
    </source>
</evidence>
<feature type="region of interest" description="Disordered" evidence="1">
    <location>
        <begin position="24"/>
        <end position="109"/>
    </location>
</feature>
<feature type="compositionally biased region" description="Basic and acidic residues" evidence="1">
    <location>
        <begin position="80"/>
        <end position="91"/>
    </location>
</feature>
<evidence type="ECO:0000313" key="4">
    <source>
        <dbReference type="Proteomes" id="UP000287033"/>
    </source>
</evidence>
<dbReference type="GO" id="GO:0034587">
    <property type="term" value="P:piRNA processing"/>
    <property type="evidence" value="ECO:0007669"/>
    <property type="project" value="TreeGrafter"/>
</dbReference>
<sequence length="160" mass="17370">MLFLFSNPPSALILAKVDQEEAFRQRLASSAARRRQRKHPIGRRAERAPGEESSGSPASDGEWAPGAGESEADSAFPGKPPEEPAAAEKDGPTPNNASPVSKFEIPSPDFGFPADEHLEVYVSASENPSHFWIQILGSRCLQLDNLTREMSRYYSGLSGT</sequence>
<dbReference type="EMBL" id="BEZZ01080243">
    <property type="protein sequence ID" value="GCC42616.1"/>
    <property type="molecule type" value="Genomic_DNA"/>
</dbReference>
<organism evidence="3 4">
    <name type="scientific">Chiloscyllium punctatum</name>
    <name type="common">Brownbanded bambooshark</name>
    <name type="synonym">Hemiscyllium punctatum</name>
    <dbReference type="NCBI Taxonomy" id="137246"/>
    <lineage>
        <taxon>Eukaryota</taxon>
        <taxon>Metazoa</taxon>
        <taxon>Chordata</taxon>
        <taxon>Craniata</taxon>
        <taxon>Vertebrata</taxon>
        <taxon>Chondrichthyes</taxon>
        <taxon>Elasmobranchii</taxon>
        <taxon>Galeomorphii</taxon>
        <taxon>Galeoidea</taxon>
        <taxon>Orectolobiformes</taxon>
        <taxon>Hemiscylliidae</taxon>
        <taxon>Chiloscyllium</taxon>
    </lineage>
</organism>
<accession>A0A401TJ19</accession>
<comment type="caution">
    <text evidence="3">The sequence shown here is derived from an EMBL/GenBank/DDBJ whole genome shotgun (WGS) entry which is preliminary data.</text>
</comment>
<name>A0A401TJ19_CHIPU</name>
<dbReference type="Proteomes" id="UP000287033">
    <property type="component" value="Unassembled WGS sequence"/>
</dbReference>
<dbReference type="STRING" id="137246.A0A401TJ19"/>
<dbReference type="InterPro" id="IPR035437">
    <property type="entry name" value="SNase_OB-fold_sf"/>
</dbReference>
<dbReference type="GO" id="GO:0007283">
    <property type="term" value="P:spermatogenesis"/>
    <property type="evidence" value="ECO:0007669"/>
    <property type="project" value="TreeGrafter"/>
</dbReference>
<dbReference type="Gene3D" id="2.40.50.90">
    <property type="match status" value="1"/>
</dbReference>
<reference evidence="3 4" key="1">
    <citation type="journal article" date="2018" name="Nat. Ecol. Evol.">
        <title>Shark genomes provide insights into elasmobranch evolution and the origin of vertebrates.</title>
        <authorList>
            <person name="Hara Y"/>
            <person name="Yamaguchi K"/>
            <person name="Onimaru K"/>
            <person name="Kadota M"/>
            <person name="Koyanagi M"/>
            <person name="Keeley SD"/>
            <person name="Tatsumi K"/>
            <person name="Tanaka K"/>
            <person name="Motone F"/>
            <person name="Kageyama Y"/>
            <person name="Nozu R"/>
            <person name="Adachi N"/>
            <person name="Nishimura O"/>
            <person name="Nakagawa R"/>
            <person name="Tanegashima C"/>
            <person name="Kiyatake I"/>
            <person name="Matsumoto R"/>
            <person name="Murakumo K"/>
            <person name="Nishida K"/>
            <person name="Terakita A"/>
            <person name="Kuratani S"/>
            <person name="Sato K"/>
            <person name="Hyodo S Kuraku.S."/>
        </authorList>
    </citation>
    <scope>NUCLEOTIDE SEQUENCE [LARGE SCALE GENOMIC DNA]</scope>
</reference>
<dbReference type="Pfam" id="PF00567">
    <property type="entry name" value="TUDOR"/>
    <property type="match status" value="1"/>
</dbReference>
<protein>
    <recommendedName>
        <fullName evidence="2">Tudor domain-containing protein</fullName>
    </recommendedName>
</protein>
<proteinExistence type="predicted"/>
<dbReference type="AlphaFoldDB" id="A0A401TJ19"/>